<evidence type="ECO:0000313" key="4">
    <source>
        <dbReference type="Proteomes" id="UP001147752"/>
    </source>
</evidence>
<evidence type="ECO:0000313" key="3">
    <source>
        <dbReference type="EMBL" id="KAJ5360009.1"/>
    </source>
</evidence>
<reference evidence="3" key="1">
    <citation type="submission" date="2022-12" db="EMBL/GenBank/DDBJ databases">
        <authorList>
            <person name="Petersen C."/>
        </authorList>
    </citation>
    <scope>NUCLEOTIDE SEQUENCE</scope>
    <source>
        <strain evidence="3">IBT 3081</strain>
    </source>
</reference>
<reference evidence="3" key="2">
    <citation type="journal article" date="2023" name="IMA Fungus">
        <title>Comparative genomic study of the Penicillium genus elucidates a diverse pangenome and 15 lateral gene transfer events.</title>
        <authorList>
            <person name="Petersen C."/>
            <person name="Sorensen T."/>
            <person name="Nielsen M.R."/>
            <person name="Sondergaard T.E."/>
            <person name="Sorensen J.L."/>
            <person name="Fitzpatrick D.A."/>
            <person name="Frisvad J.C."/>
            <person name="Nielsen K.L."/>
        </authorList>
    </citation>
    <scope>NUCLEOTIDE SEQUENCE</scope>
    <source>
        <strain evidence="3">IBT 3081</strain>
    </source>
</reference>
<protein>
    <submittedName>
        <fullName evidence="3">Uncharacterized protein</fullName>
    </submittedName>
</protein>
<evidence type="ECO:0000256" key="2">
    <source>
        <dbReference type="SAM" id="MobiDB-lite"/>
    </source>
</evidence>
<sequence length="249" mass="27262">MGSSERKHRQRQQSELEALQSRIKSLEHLLNVVDERKEKLQTMVLECLTLLIARERQLKVNSSCCCQTNVALGGTTNISVARTDTVPDELLLSQLLGSSKGILDQTGRMRTTNVSVAATLPGEDLLNDMVESPGSHDNIENLSTMYTPVAATAIIPGPSLLNQLLEGLGVTLDDYERMRTTSTRGSSVSRSFSSSGSPMETTAQSSMEGFEDHGLPSSGPDMVHSMLETMAEELGLDSFQMRDDYRNSY</sequence>
<keyword evidence="4" id="KW-1185">Reference proteome</keyword>
<dbReference type="GeneID" id="81466106"/>
<dbReference type="EMBL" id="JAPZBT010000004">
    <property type="protein sequence ID" value="KAJ5360009.1"/>
    <property type="molecule type" value="Genomic_DNA"/>
</dbReference>
<feature type="region of interest" description="Disordered" evidence="2">
    <location>
        <begin position="180"/>
        <end position="209"/>
    </location>
</feature>
<feature type="compositionally biased region" description="Low complexity" evidence="2">
    <location>
        <begin position="180"/>
        <end position="197"/>
    </location>
</feature>
<keyword evidence="1" id="KW-0175">Coiled coil</keyword>
<name>A0A9W9UX80_9EURO</name>
<proteinExistence type="predicted"/>
<dbReference type="Proteomes" id="UP001147752">
    <property type="component" value="Unassembled WGS sequence"/>
</dbReference>
<organism evidence="3 4">
    <name type="scientific">Penicillium concentricum</name>
    <dbReference type="NCBI Taxonomy" id="293559"/>
    <lineage>
        <taxon>Eukaryota</taxon>
        <taxon>Fungi</taxon>
        <taxon>Dikarya</taxon>
        <taxon>Ascomycota</taxon>
        <taxon>Pezizomycotina</taxon>
        <taxon>Eurotiomycetes</taxon>
        <taxon>Eurotiomycetidae</taxon>
        <taxon>Eurotiales</taxon>
        <taxon>Aspergillaceae</taxon>
        <taxon>Penicillium</taxon>
    </lineage>
</organism>
<dbReference type="OrthoDB" id="4365859at2759"/>
<gene>
    <name evidence="3" type="ORF">N7517_009200</name>
</gene>
<evidence type="ECO:0000256" key="1">
    <source>
        <dbReference type="SAM" id="Coils"/>
    </source>
</evidence>
<accession>A0A9W9UX80</accession>
<comment type="caution">
    <text evidence="3">The sequence shown here is derived from an EMBL/GenBank/DDBJ whole genome shotgun (WGS) entry which is preliminary data.</text>
</comment>
<dbReference type="RefSeq" id="XP_056575495.1">
    <property type="nucleotide sequence ID" value="XM_056726923.1"/>
</dbReference>
<dbReference type="AlphaFoldDB" id="A0A9W9UX80"/>
<feature type="compositionally biased region" description="Polar residues" evidence="2">
    <location>
        <begin position="198"/>
        <end position="207"/>
    </location>
</feature>
<feature type="coiled-coil region" evidence="1">
    <location>
        <begin position="9"/>
        <end position="43"/>
    </location>
</feature>